<proteinExistence type="predicted"/>
<name>A0ABQ0L1I7_MYCCL</name>
<feature type="region of interest" description="Disordered" evidence="1">
    <location>
        <begin position="308"/>
        <end position="398"/>
    </location>
</feature>
<evidence type="ECO:0000313" key="3">
    <source>
        <dbReference type="EMBL" id="GAT45029.1"/>
    </source>
</evidence>
<dbReference type="PANTHER" id="PTHR33840">
    <property type="match status" value="1"/>
</dbReference>
<feature type="compositionally biased region" description="Low complexity" evidence="1">
    <location>
        <begin position="312"/>
        <end position="321"/>
    </location>
</feature>
<feature type="compositionally biased region" description="Pro residues" evidence="1">
    <location>
        <begin position="11"/>
        <end position="21"/>
    </location>
</feature>
<feature type="domain" description="T6SS Phospholipase effector Tle1-like catalytic" evidence="2">
    <location>
        <begin position="28"/>
        <end position="285"/>
    </location>
</feature>
<dbReference type="InterPro" id="IPR018712">
    <property type="entry name" value="Tle1-like_cat"/>
</dbReference>
<sequence length="536" mass="58706">MSAVGDTEPATPTPTPTPAPPTATATLRTLVLVFDGTADEYNAYDTNAVRLFGLLKKDDFRQQLCYYQSGIGTYFKPSIVSPLFDWCAKVLDEAFAFYLNEHVMDGYRFLMDNYHEGDRICLFGFSRGAYTARALAGMLHKVGLLPRSNEEQVPFAFKMYKTTGKSADALAAGYKQTFCQDVQIEFLGVWETVDSVGVVMTRTLPFTSTNTSIKTFRHALALDERRVKFLPYVLEPKTSPQAKNRTTDALEVWFVGCHEDIGGGAVANDVQRSLADITLRWMVRETMAYSCGIRYVEGAMAKSQIELNYPPSSSSSAASTSKGKARAVEAELEAEAEADEGGVNGAEAADKEADAHADEGTAPAEPQAEAAHTRPILDRNRLSTMSSNKPLPTTPPASIDAIDATKLINDALRFTGPGAGGGSGDGEVKAFFVALGWRVVELLPLVWKVQDVQGKWHTKFGLHLWKGRQIVDPNPNFHITVKDRIEDGKLAYVPKAVYTKGAEVYVECMRNTGLCVVVADDSLPVDVYRKYSCDPL</sequence>
<gene>
    <name evidence="3" type="ORF">MCHLO_02626</name>
</gene>
<dbReference type="EMBL" id="DF840575">
    <property type="protein sequence ID" value="GAT45029.1"/>
    <property type="molecule type" value="Genomic_DNA"/>
</dbReference>
<accession>A0ABQ0L1I7</accession>
<reference evidence="3" key="1">
    <citation type="submission" date="2014-09" db="EMBL/GenBank/DDBJ databases">
        <title>Genome sequence of the luminous mushroom Mycena chlorophos for searching fungal bioluminescence genes.</title>
        <authorList>
            <person name="Tanaka Y."/>
            <person name="Kasuga D."/>
            <person name="Oba Y."/>
            <person name="Hase S."/>
            <person name="Sato K."/>
            <person name="Oba Y."/>
            <person name="Sakakibara Y."/>
        </authorList>
    </citation>
    <scope>NUCLEOTIDE SEQUENCE</scope>
</reference>
<feature type="compositionally biased region" description="Acidic residues" evidence="1">
    <location>
        <begin position="330"/>
        <end position="340"/>
    </location>
</feature>
<dbReference type="Proteomes" id="UP000815677">
    <property type="component" value="Unassembled WGS sequence"/>
</dbReference>
<feature type="region of interest" description="Disordered" evidence="1">
    <location>
        <begin position="1"/>
        <end position="22"/>
    </location>
</feature>
<feature type="compositionally biased region" description="Basic and acidic residues" evidence="1">
    <location>
        <begin position="348"/>
        <end position="359"/>
    </location>
</feature>
<organism evidence="3 4">
    <name type="scientific">Mycena chlorophos</name>
    <name type="common">Agaric fungus</name>
    <name type="synonym">Agaricus chlorophos</name>
    <dbReference type="NCBI Taxonomy" id="658473"/>
    <lineage>
        <taxon>Eukaryota</taxon>
        <taxon>Fungi</taxon>
        <taxon>Dikarya</taxon>
        <taxon>Basidiomycota</taxon>
        <taxon>Agaricomycotina</taxon>
        <taxon>Agaricomycetes</taxon>
        <taxon>Agaricomycetidae</taxon>
        <taxon>Agaricales</taxon>
        <taxon>Marasmiineae</taxon>
        <taxon>Mycenaceae</taxon>
        <taxon>Mycena</taxon>
    </lineage>
</organism>
<feature type="compositionally biased region" description="Polar residues" evidence="1">
    <location>
        <begin position="382"/>
        <end position="391"/>
    </location>
</feature>
<evidence type="ECO:0000259" key="2">
    <source>
        <dbReference type="Pfam" id="PF09994"/>
    </source>
</evidence>
<protein>
    <recommendedName>
        <fullName evidence="2">T6SS Phospholipase effector Tle1-like catalytic domain-containing protein</fullName>
    </recommendedName>
</protein>
<dbReference type="InterPro" id="IPR029058">
    <property type="entry name" value="AB_hydrolase_fold"/>
</dbReference>
<evidence type="ECO:0000313" key="4">
    <source>
        <dbReference type="Proteomes" id="UP000815677"/>
    </source>
</evidence>
<keyword evidence="4" id="KW-1185">Reference proteome</keyword>
<dbReference type="SUPFAM" id="SSF53474">
    <property type="entry name" value="alpha/beta-Hydrolases"/>
    <property type="match status" value="1"/>
</dbReference>
<dbReference type="PANTHER" id="PTHR33840:SF2">
    <property type="entry name" value="TLE1 PHOSPHOLIPASE DOMAIN-CONTAINING PROTEIN"/>
    <property type="match status" value="1"/>
</dbReference>
<evidence type="ECO:0000256" key="1">
    <source>
        <dbReference type="SAM" id="MobiDB-lite"/>
    </source>
</evidence>
<dbReference type="Pfam" id="PF09994">
    <property type="entry name" value="T6SS_Tle1-like_cat"/>
    <property type="match status" value="1"/>
</dbReference>
<feature type="compositionally biased region" description="Basic and acidic residues" evidence="1">
    <location>
        <begin position="371"/>
        <end position="381"/>
    </location>
</feature>